<evidence type="ECO:0000259" key="2">
    <source>
        <dbReference type="Pfam" id="PF20269"/>
    </source>
</evidence>
<keyword evidence="1" id="KW-1133">Transmembrane helix</keyword>
<feature type="transmembrane region" description="Helical" evidence="1">
    <location>
        <begin position="458"/>
        <end position="482"/>
    </location>
</feature>
<accession>A0A919SPV9</accession>
<dbReference type="EMBL" id="BOQL01000061">
    <property type="protein sequence ID" value="GIM76342.1"/>
    <property type="molecule type" value="Genomic_DNA"/>
</dbReference>
<dbReference type="RefSeq" id="WP_212992895.1">
    <property type="nucleotide sequence ID" value="NZ_BAABEA010000055.1"/>
</dbReference>
<keyword evidence="5" id="KW-1185">Reference proteome</keyword>
<evidence type="ECO:0000313" key="5">
    <source>
        <dbReference type="Proteomes" id="UP000681340"/>
    </source>
</evidence>
<feature type="domain" description="CASPASE and TPR Repeat-Associated N-terminal" evidence="2">
    <location>
        <begin position="9"/>
        <end position="205"/>
    </location>
</feature>
<sequence>MRPPLTRPALVLHAFFPARQVIGSRSSHARDAVDAVWGWASENGYTEKVGGWDTDLTFPEELSEHHSLKVLAARARPTPGGSRELLVYQVHDVLVVSSVHAFHSRLRNWPQFDDQWLTHLEGLGEEHLIGAARVYCSVVGGRLERAGGLADGLTNRRPAVRPGLAWRPTDKMLVYELARSGLAAPRRLLAVAKEEPTLDEWLWTSPGSGLPSFTRYLLQAARLRNLSVVLRTLRPGFRETVRRVEEQCRAVETVIGDRGVPLEQILAAERGLVRLNIDQGGLVEQLTTLRSMIRSVEAIQHNLETVGATGRVGAADSRIGRWALEQLRTEDAYLSAAQVKAAEQGRLATAVVTTRLADRKANLTLLQTTIIGAVLMTLATIQSLEYEVPLPGRLQPPTIFLLTGLALVLPSAVLRWPRGAAYDATWARIDVGFAAVIGAGAGWFCTSLVSWATDAFRFHWQGSVALTVGFAAVGAGLGGWIADRRRKKLKIEADQHDARAEVNLTVPG</sequence>
<feature type="transmembrane region" description="Helical" evidence="1">
    <location>
        <begin position="429"/>
        <end position="452"/>
    </location>
</feature>
<name>A0A919SPV9_9ACTN</name>
<dbReference type="Proteomes" id="UP000681340">
    <property type="component" value="Unassembled WGS sequence"/>
</dbReference>
<feature type="transmembrane region" description="Helical" evidence="1">
    <location>
        <begin position="363"/>
        <end position="384"/>
    </location>
</feature>
<feature type="transmembrane region" description="Helical" evidence="1">
    <location>
        <begin position="399"/>
        <end position="417"/>
    </location>
</feature>
<evidence type="ECO:0000259" key="3">
    <source>
        <dbReference type="Pfam" id="PF20270"/>
    </source>
</evidence>
<gene>
    <name evidence="4" type="ORF">Aau02nite_70430</name>
</gene>
<dbReference type="Pfam" id="PF20269">
    <property type="entry name" value="CATRA-N"/>
    <property type="match status" value="1"/>
</dbReference>
<proteinExistence type="predicted"/>
<organism evidence="4 5">
    <name type="scientific">Actinoplanes auranticolor</name>
    <dbReference type="NCBI Taxonomy" id="47988"/>
    <lineage>
        <taxon>Bacteria</taxon>
        <taxon>Bacillati</taxon>
        <taxon>Actinomycetota</taxon>
        <taxon>Actinomycetes</taxon>
        <taxon>Micromonosporales</taxon>
        <taxon>Micromonosporaceae</taxon>
        <taxon>Actinoplanes</taxon>
    </lineage>
</organism>
<reference evidence="4" key="1">
    <citation type="submission" date="2021-03" db="EMBL/GenBank/DDBJ databases">
        <title>Whole genome shotgun sequence of Actinoplanes auranticolor NBRC 12245.</title>
        <authorList>
            <person name="Komaki H."/>
            <person name="Tamura T."/>
        </authorList>
    </citation>
    <scope>NUCLEOTIDE SEQUENCE</scope>
    <source>
        <strain evidence="4">NBRC 12245</strain>
    </source>
</reference>
<dbReference type="NCBIfam" id="NF038357">
    <property type="entry name" value="BN6_48550_fam"/>
    <property type="match status" value="1"/>
</dbReference>
<dbReference type="Pfam" id="PF20270">
    <property type="entry name" value="CATRA-C"/>
    <property type="match status" value="1"/>
</dbReference>
<dbReference type="InterPro" id="IPR046923">
    <property type="entry name" value="CATRA-C"/>
</dbReference>
<evidence type="ECO:0000256" key="1">
    <source>
        <dbReference type="SAM" id="Phobius"/>
    </source>
</evidence>
<dbReference type="AlphaFoldDB" id="A0A919SPV9"/>
<dbReference type="InterPro" id="IPR036259">
    <property type="entry name" value="MFS_trans_sf"/>
</dbReference>
<comment type="caution">
    <text evidence="4">The sequence shown here is derived from an EMBL/GenBank/DDBJ whole genome shotgun (WGS) entry which is preliminary data.</text>
</comment>
<keyword evidence="1" id="KW-0812">Transmembrane</keyword>
<dbReference type="InterPro" id="IPR046922">
    <property type="entry name" value="CATRA-N"/>
</dbReference>
<protein>
    <submittedName>
        <fullName evidence="4">Uncharacterized protein</fullName>
    </submittedName>
</protein>
<keyword evidence="1" id="KW-0472">Membrane</keyword>
<evidence type="ECO:0000313" key="4">
    <source>
        <dbReference type="EMBL" id="GIM76342.1"/>
    </source>
</evidence>
<dbReference type="SUPFAM" id="SSF103473">
    <property type="entry name" value="MFS general substrate transporter"/>
    <property type="match status" value="1"/>
</dbReference>
<feature type="domain" description="CASPASE and TPR Repeat-Associated C-terminal" evidence="3">
    <location>
        <begin position="211"/>
        <end position="340"/>
    </location>
</feature>